<feature type="domain" description="Neurotransmitter-gated ion-channel ligand-binding" evidence="13">
    <location>
        <begin position="37"/>
        <end position="244"/>
    </location>
</feature>
<feature type="non-terminal residue" evidence="14">
    <location>
        <position position="1"/>
    </location>
</feature>
<dbReference type="PRINTS" id="PR00254">
    <property type="entry name" value="NICOTINICR"/>
</dbReference>
<sequence length="443" mass="51207">FNNSMSQIFNSNMLLMCLDVIKQGHKAVTYEANPDAKRLYDDLLSNYNRLIRPVINNTETLTVWLGLKLSQLIEVNLKSQVMTTNLWVQQKWIDYKLRWDPEEYGGVDMLYVPSEHIWLPDIVLYNNADGNYEVTLMTKATLKFTGEVYWKPPAIYKSSCEINVEYFPFDEQSCLMKFGSWTYNGFQLLHMDQQPGSNLVNVGIDLSEFYLSVEWDILEVPARRNEEYYPCCAEPYSEIFKLHIHVKNYSPIFHSFREKLLSSGRVITYQELLLPPSVGGPINLLINSESAGISKFIRFFLFLDVKLKKIKSLDTPLKHLSRYLEVPIFPVSLLDIDVWDVILSDFHSFTLVICKSSALLSKMYKPYFTTKVCPGYTPGTRVYFLPKLVLLTSAILTRPCWPELKIKTPCKHNTQEIQIFTPGVARTRSTSCRSCPEKKIKTS</sequence>
<dbReference type="CDD" id="cd19031">
    <property type="entry name" value="LGIC_ECD_nAChR_proto_alpha-like"/>
    <property type="match status" value="1"/>
</dbReference>
<evidence type="ECO:0000256" key="2">
    <source>
        <dbReference type="ARBA" id="ARBA00022475"/>
    </source>
</evidence>
<comment type="similarity">
    <text evidence="12">Belongs to the ligand-gated ion channel (TC 1.A.9) family.</text>
</comment>
<dbReference type="FunFam" id="2.70.170.10:FF:000013">
    <property type="entry name" value="Acetylcholine receptor subunit alpha"/>
    <property type="match status" value="1"/>
</dbReference>
<name>A0AAD8EHC8_DIPPU</name>
<evidence type="ECO:0000259" key="13">
    <source>
        <dbReference type="Pfam" id="PF02931"/>
    </source>
</evidence>
<evidence type="ECO:0000256" key="11">
    <source>
        <dbReference type="ARBA" id="ARBA00034104"/>
    </source>
</evidence>
<evidence type="ECO:0000256" key="5">
    <source>
        <dbReference type="ARBA" id="ARBA00023065"/>
    </source>
</evidence>
<dbReference type="GO" id="GO:0045211">
    <property type="term" value="C:postsynaptic membrane"/>
    <property type="evidence" value="ECO:0007669"/>
    <property type="project" value="UniProtKB-SubCell"/>
</dbReference>
<proteinExistence type="inferred from homology"/>
<dbReference type="Proteomes" id="UP001233999">
    <property type="component" value="Unassembled WGS sequence"/>
</dbReference>
<dbReference type="PROSITE" id="PS00236">
    <property type="entry name" value="NEUROTR_ION_CHANNEL"/>
    <property type="match status" value="1"/>
</dbReference>
<keyword evidence="6" id="KW-0472">Membrane</keyword>
<dbReference type="SUPFAM" id="SSF63712">
    <property type="entry name" value="Nicotinic receptor ligand binding domain-like"/>
    <property type="match status" value="1"/>
</dbReference>
<evidence type="ECO:0000256" key="8">
    <source>
        <dbReference type="ARBA" id="ARBA00023257"/>
    </source>
</evidence>
<keyword evidence="1 12" id="KW-0813">Transport</keyword>
<dbReference type="EMBL" id="JASPKZ010004324">
    <property type="protein sequence ID" value="KAJ9590338.1"/>
    <property type="molecule type" value="Genomic_DNA"/>
</dbReference>
<evidence type="ECO:0000256" key="6">
    <source>
        <dbReference type="ARBA" id="ARBA00023136"/>
    </source>
</evidence>
<keyword evidence="3" id="KW-0812">Transmembrane</keyword>
<evidence type="ECO:0000256" key="7">
    <source>
        <dbReference type="ARBA" id="ARBA00023170"/>
    </source>
</evidence>
<evidence type="ECO:0000256" key="10">
    <source>
        <dbReference type="ARBA" id="ARBA00023303"/>
    </source>
</evidence>
<dbReference type="InterPro" id="IPR036734">
    <property type="entry name" value="Neur_chan_lig-bd_sf"/>
</dbReference>
<evidence type="ECO:0000256" key="9">
    <source>
        <dbReference type="ARBA" id="ARBA00023286"/>
    </source>
</evidence>
<reference evidence="14" key="1">
    <citation type="journal article" date="2023" name="IScience">
        <title>Live-bearing cockroach genome reveals convergent evolutionary mechanisms linked to viviparity in insects and beyond.</title>
        <authorList>
            <person name="Fouks B."/>
            <person name="Harrison M.C."/>
            <person name="Mikhailova A.A."/>
            <person name="Marchal E."/>
            <person name="English S."/>
            <person name="Carruthers M."/>
            <person name="Jennings E.C."/>
            <person name="Chiamaka E.L."/>
            <person name="Frigard R.A."/>
            <person name="Pippel M."/>
            <person name="Attardo G.M."/>
            <person name="Benoit J.B."/>
            <person name="Bornberg-Bauer E."/>
            <person name="Tobe S.S."/>
        </authorList>
    </citation>
    <scope>NUCLEOTIDE SEQUENCE</scope>
    <source>
        <strain evidence="14">Stay&amp;Tobe</strain>
    </source>
</reference>
<reference evidence="14" key="2">
    <citation type="submission" date="2023-05" db="EMBL/GenBank/DDBJ databases">
        <authorList>
            <person name="Fouks B."/>
        </authorList>
    </citation>
    <scope>NUCLEOTIDE SEQUENCE</scope>
    <source>
        <strain evidence="14">Stay&amp;Tobe</strain>
        <tissue evidence="14">Testes</tissue>
    </source>
</reference>
<feature type="non-terminal residue" evidence="14">
    <location>
        <position position="443"/>
    </location>
</feature>
<dbReference type="AlphaFoldDB" id="A0AAD8EHC8"/>
<keyword evidence="15" id="KW-1185">Reference proteome</keyword>
<keyword evidence="2" id="KW-1003">Cell membrane</keyword>
<keyword evidence="5 12" id="KW-0406">Ion transport</keyword>
<protein>
    <recommendedName>
        <fullName evidence="13">Neurotransmitter-gated ion-channel ligand-binding domain-containing protein</fullName>
    </recommendedName>
</protein>
<keyword evidence="8" id="KW-0628">Postsynaptic cell membrane</keyword>
<dbReference type="Gene3D" id="2.70.170.10">
    <property type="entry name" value="Neurotransmitter-gated ion-channel ligand-binding domain"/>
    <property type="match status" value="1"/>
</dbReference>
<dbReference type="InterPro" id="IPR006201">
    <property type="entry name" value="Neur_channel"/>
</dbReference>
<evidence type="ECO:0000256" key="3">
    <source>
        <dbReference type="ARBA" id="ARBA00022692"/>
    </source>
</evidence>
<keyword evidence="4" id="KW-0770">Synapse</keyword>
<keyword evidence="9" id="KW-1071">Ligand-gated ion channel</keyword>
<evidence type="ECO:0000313" key="14">
    <source>
        <dbReference type="EMBL" id="KAJ9590338.1"/>
    </source>
</evidence>
<dbReference type="InterPro" id="IPR006202">
    <property type="entry name" value="Neur_chan_lig-bd"/>
</dbReference>
<comment type="subcellular location">
    <subcellularLocation>
        <location evidence="11">Postsynaptic cell membrane</location>
        <topology evidence="11">Multi-pass membrane protein</topology>
    </subcellularLocation>
</comment>
<dbReference type="Pfam" id="PF02931">
    <property type="entry name" value="Neur_chan_LBD"/>
    <property type="match status" value="1"/>
</dbReference>
<keyword evidence="10 12" id="KW-0407">Ion channel</keyword>
<dbReference type="PRINTS" id="PR00252">
    <property type="entry name" value="NRIONCHANNEL"/>
</dbReference>
<dbReference type="GO" id="GO:0022848">
    <property type="term" value="F:acetylcholine-gated monoatomic cation-selective channel activity"/>
    <property type="evidence" value="ECO:0007669"/>
    <property type="project" value="InterPro"/>
</dbReference>
<dbReference type="GO" id="GO:0004888">
    <property type="term" value="F:transmembrane signaling receptor activity"/>
    <property type="evidence" value="ECO:0007669"/>
    <property type="project" value="InterPro"/>
</dbReference>
<evidence type="ECO:0000256" key="1">
    <source>
        <dbReference type="ARBA" id="ARBA00022448"/>
    </source>
</evidence>
<dbReference type="InterPro" id="IPR018000">
    <property type="entry name" value="Neurotransmitter_ion_chnl_CS"/>
</dbReference>
<evidence type="ECO:0000313" key="15">
    <source>
        <dbReference type="Proteomes" id="UP001233999"/>
    </source>
</evidence>
<dbReference type="PANTHER" id="PTHR18945">
    <property type="entry name" value="NEUROTRANSMITTER GATED ION CHANNEL"/>
    <property type="match status" value="1"/>
</dbReference>
<accession>A0AAD8EHC8</accession>
<dbReference type="InterPro" id="IPR002394">
    <property type="entry name" value="Nicotinic_acetylcholine_rcpt"/>
</dbReference>
<keyword evidence="7" id="KW-0675">Receptor</keyword>
<comment type="caution">
    <text evidence="14">The sequence shown here is derived from an EMBL/GenBank/DDBJ whole genome shotgun (WGS) entry which is preliminary data.</text>
</comment>
<evidence type="ECO:0000256" key="4">
    <source>
        <dbReference type="ARBA" id="ARBA00023018"/>
    </source>
</evidence>
<organism evidence="14 15">
    <name type="scientific">Diploptera punctata</name>
    <name type="common">Pacific beetle cockroach</name>
    <dbReference type="NCBI Taxonomy" id="6984"/>
    <lineage>
        <taxon>Eukaryota</taxon>
        <taxon>Metazoa</taxon>
        <taxon>Ecdysozoa</taxon>
        <taxon>Arthropoda</taxon>
        <taxon>Hexapoda</taxon>
        <taxon>Insecta</taxon>
        <taxon>Pterygota</taxon>
        <taxon>Neoptera</taxon>
        <taxon>Polyneoptera</taxon>
        <taxon>Dictyoptera</taxon>
        <taxon>Blattodea</taxon>
        <taxon>Blaberoidea</taxon>
        <taxon>Blaberidae</taxon>
        <taxon>Diplopterinae</taxon>
        <taxon>Diploptera</taxon>
    </lineage>
</organism>
<evidence type="ECO:0000256" key="12">
    <source>
        <dbReference type="RuleBase" id="RU000687"/>
    </source>
</evidence>
<gene>
    <name evidence="14" type="ORF">L9F63_027823</name>
</gene>